<evidence type="ECO:0000313" key="2">
    <source>
        <dbReference type="EMBL" id="AFN88208.1"/>
    </source>
</evidence>
<protein>
    <submittedName>
        <fullName evidence="2">Uncharacterized protein</fullName>
    </submittedName>
</protein>
<evidence type="ECO:0000256" key="1">
    <source>
        <dbReference type="SAM" id="MobiDB-lite"/>
    </source>
</evidence>
<organism evidence="2">
    <name type="scientific">Phaseolus vulgaris</name>
    <name type="common">Kidney bean</name>
    <name type="synonym">French bean</name>
    <dbReference type="NCBI Taxonomy" id="3885"/>
    <lineage>
        <taxon>Eukaryota</taxon>
        <taxon>Viridiplantae</taxon>
        <taxon>Streptophyta</taxon>
        <taxon>Embryophyta</taxon>
        <taxon>Tracheophyta</taxon>
        <taxon>Spermatophyta</taxon>
        <taxon>Magnoliopsida</taxon>
        <taxon>eudicotyledons</taxon>
        <taxon>Gunneridae</taxon>
        <taxon>Pentapetalae</taxon>
        <taxon>rosids</taxon>
        <taxon>fabids</taxon>
        <taxon>Fabales</taxon>
        <taxon>Fabaceae</taxon>
        <taxon>Papilionoideae</taxon>
        <taxon>50 kb inversion clade</taxon>
        <taxon>NPAAA clade</taxon>
        <taxon>indigoferoid/millettioid clade</taxon>
        <taxon>Phaseoleae</taxon>
        <taxon>Phaseolus</taxon>
    </lineage>
</organism>
<accession>I7AYE1</accession>
<dbReference type="EMBL" id="JX000235">
    <property type="protein sequence ID" value="AFN88208.1"/>
    <property type="molecule type" value="Genomic_DNA"/>
</dbReference>
<proteinExistence type="predicted"/>
<sequence length="47" mass="5267">MTLKCYYGGQKKATLPIVDAIIDERKPKTQAKGNEMARARGPNSETW</sequence>
<feature type="region of interest" description="Disordered" evidence="1">
    <location>
        <begin position="26"/>
        <end position="47"/>
    </location>
</feature>
<dbReference type="AlphaFoldDB" id="I7AYE1"/>
<reference evidence="2" key="1">
    <citation type="journal article" date="2012" name="Theor. Appl. Genet.">
        <title>Development of candidate gene markers associated to common bacterial blight resistance in common bean.</title>
        <authorList>
            <person name="Shi C."/>
            <person name="Yu K."/>
            <person name="Xie W."/>
            <person name="Perry G."/>
            <person name="Navabi A."/>
            <person name="Peter Pauls K."/>
            <person name="Miklas P.N."/>
            <person name="Fourie D."/>
        </authorList>
    </citation>
    <scope>NUCLEOTIDE SEQUENCE</scope>
</reference>
<name>I7AYE1_PHAVU</name>